<keyword evidence="2" id="KW-0804">Transcription</keyword>
<feature type="region of interest" description="SAW" evidence="3">
    <location>
        <begin position="646"/>
        <end position="717"/>
    </location>
</feature>
<organism evidence="5 6">
    <name type="scientific">Apostasia shenzhenica</name>
    <dbReference type="NCBI Taxonomy" id="1088818"/>
    <lineage>
        <taxon>Eukaryota</taxon>
        <taxon>Viridiplantae</taxon>
        <taxon>Streptophyta</taxon>
        <taxon>Embryophyta</taxon>
        <taxon>Tracheophyta</taxon>
        <taxon>Spermatophyta</taxon>
        <taxon>Magnoliopsida</taxon>
        <taxon>Liliopsida</taxon>
        <taxon>Asparagales</taxon>
        <taxon>Orchidaceae</taxon>
        <taxon>Apostasioideae</taxon>
        <taxon>Apostasia</taxon>
    </lineage>
</organism>
<name>A0A2I0AVK1_9ASPA</name>
<feature type="region of interest" description="Disordered" evidence="4">
    <location>
        <begin position="39"/>
        <end position="71"/>
    </location>
</feature>
<evidence type="ECO:0000313" key="6">
    <source>
        <dbReference type="Proteomes" id="UP000236161"/>
    </source>
</evidence>
<keyword evidence="6" id="KW-1185">Reference proteome</keyword>
<evidence type="ECO:0000256" key="2">
    <source>
        <dbReference type="ARBA" id="ARBA00023163"/>
    </source>
</evidence>
<evidence type="ECO:0000256" key="1">
    <source>
        <dbReference type="ARBA" id="ARBA00023015"/>
    </source>
</evidence>
<dbReference type="InterPro" id="IPR005202">
    <property type="entry name" value="TF_GRAS"/>
</dbReference>
<dbReference type="PANTHER" id="PTHR31636">
    <property type="entry name" value="OSJNBA0084A10.13 PROTEIN-RELATED"/>
    <property type="match status" value="1"/>
</dbReference>
<evidence type="ECO:0000256" key="3">
    <source>
        <dbReference type="PROSITE-ProRule" id="PRU01191"/>
    </source>
</evidence>
<dbReference type="EMBL" id="KZ451947">
    <property type="protein sequence ID" value="PKA59568.1"/>
    <property type="molecule type" value="Genomic_DNA"/>
</dbReference>
<evidence type="ECO:0000256" key="4">
    <source>
        <dbReference type="SAM" id="MobiDB-lite"/>
    </source>
</evidence>
<proteinExistence type="inferred from homology"/>
<sequence length="727" mass="78654">MKGSPFDFQGKGLLQVVESKEEEGRVIWSNCSRKRKTSEILEPRSVLDQRSPSPPTSTSTVSSSLGGAAGSTDKAGVVVVLENPATAAGEAHDFGSLALDFGGLAGGGEKCGTAAEDWEVMLSDSAAYLGQEQTFLHWIMGDMEDSSPPSKQQDPLLSSQPSLLEFDSGTFGLVDPGFGFDSFGGIVGCPPVSVPASAIDGDFYSSDALSLVSSKTCKQNPSTLLIQPGPLPPAVSSSVFSPPAANLVSLPSPLAASTFFHERTEEKPYLFNPILNQHQQTHVPPNPSFFVPLSSFSAPPEVPQTPNLLLPPLPKRHHSISLDHGLFSGQPVPYHLQQGPMKPKVLAVGDEAAMAVQHQALVDQLFRAAELVEAGNFIGAHGILARLNHQLPSPLGNPLLRSAFYFKEALKLLANSITPQATAPSPSSISPLDVVLKLSAYKSFSDVSPLLQFTNFTATQALLEELGDANSIHIIDFDMGIGGQWSSFLHELAHRRSPAIPLLKITALVSPPAFHPHELLLARDNLTHFAADLNIPFEINILNIESFDPAVVILNETIAVNLPIGASLGLSLPTLLRLVKQLEPKIVLSVGYAFDWCELSFSHHFLHAFQSFTILLDSIDAVGTNLDVANKIEKFVLQPKIENCVISRHCTGEKMMPWANLFESTGFVPFQFSNFTETQAECLMKRMQVRGFHVEKRQASLYLYWQRGELASISAWKCRRASSSIAG</sequence>
<dbReference type="OrthoDB" id="666726at2759"/>
<dbReference type="Proteomes" id="UP000236161">
    <property type="component" value="Unassembled WGS sequence"/>
</dbReference>
<comment type="caution">
    <text evidence="3">Lacks conserved residue(s) required for the propagation of feature annotation.</text>
</comment>
<evidence type="ECO:0000313" key="5">
    <source>
        <dbReference type="EMBL" id="PKA59568.1"/>
    </source>
</evidence>
<protein>
    <submittedName>
        <fullName evidence="5">Scarecrow-like protein 6</fullName>
    </submittedName>
</protein>
<dbReference type="Pfam" id="PF03514">
    <property type="entry name" value="GRAS"/>
    <property type="match status" value="1"/>
</dbReference>
<gene>
    <name evidence="5" type="primary">SCL6</name>
    <name evidence="5" type="ORF">AXF42_Ash018035</name>
</gene>
<keyword evidence="1" id="KW-0805">Transcription regulation</keyword>
<dbReference type="STRING" id="1088818.A0A2I0AVK1"/>
<comment type="similarity">
    <text evidence="3">Belongs to the GRAS family.</text>
</comment>
<dbReference type="AlphaFoldDB" id="A0A2I0AVK1"/>
<reference evidence="5 6" key="1">
    <citation type="journal article" date="2017" name="Nature">
        <title>The Apostasia genome and the evolution of orchids.</title>
        <authorList>
            <person name="Zhang G.Q."/>
            <person name="Liu K.W."/>
            <person name="Li Z."/>
            <person name="Lohaus R."/>
            <person name="Hsiao Y.Y."/>
            <person name="Niu S.C."/>
            <person name="Wang J.Y."/>
            <person name="Lin Y.C."/>
            <person name="Xu Q."/>
            <person name="Chen L.J."/>
            <person name="Yoshida K."/>
            <person name="Fujiwara S."/>
            <person name="Wang Z.W."/>
            <person name="Zhang Y.Q."/>
            <person name="Mitsuda N."/>
            <person name="Wang M."/>
            <person name="Liu G.H."/>
            <person name="Pecoraro L."/>
            <person name="Huang H.X."/>
            <person name="Xiao X.J."/>
            <person name="Lin M."/>
            <person name="Wu X.Y."/>
            <person name="Wu W.L."/>
            <person name="Chen Y.Y."/>
            <person name="Chang S.B."/>
            <person name="Sakamoto S."/>
            <person name="Ohme-Takagi M."/>
            <person name="Yagi M."/>
            <person name="Zeng S.J."/>
            <person name="Shen C.Y."/>
            <person name="Yeh C.M."/>
            <person name="Luo Y.B."/>
            <person name="Tsai W.C."/>
            <person name="Van de Peer Y."/>
            <person name="Liu Z.J."/>
        </authorList>
    </citation>
    <scope>NUCLEOTIDE SEQUENCE [LARGE SCALE GENOMIC DNA]</scope>
    <source>
        <strain evidence="6">cv. Shenzhen</strain>
        <tissue evidence="5">Stem</tissue>
    </source>
</reference>
<feature type="short sequence motif" description="VHIID" evidence="3">
    <location>
        <begin position="472"/>
        <end position="476"/>
    </location>
</feature>
<accession>A0A2I0AVK1</accession>
<dbReference type="PROSITE" id="PS50985">
    <property type="entry name" value="GRAS"/>
    <property type="match status" value="1"/>
</dbReference>